<comment type="caution">
    <text evidence="4">The sequence shown here is derived from an EMBL/GenBank/DDBJ whole genome shotgun (WGS) entry which is preliminary data.</text>
</comment>
<dbReference type="Proteomes" id="UP000095728">
    <property type="component" value="Unassembled WGS sequence"/>
</dbReference>
<sequence length="285" mass="32092">MNFNSFNSTFANLNYSNSPQSQTHTPATAKSPLSAFSTLNDTPNASVRTHSVSASTAAPPSLSSTFYKDNRTTNTLESQNNRKHPFQTEQDMSRFSQEQQFYQQATEALLGIQKNINQVDPVIKELLKRLQNGDPLLDGNTQNIDTSVSNNGLTNTNNNNNNNNNTGLYNGFSSYSNQNRQYSLSNPLRDGHAGDDQETEYPKGTIFECDLCPQKFDDTLDYRKHCKDHFHKNGDLHICPKCFKGFARKDAMKRHTGTKTCERNRNALIEENGGKMPERPPTERP</sequence>
<name>A0A1E5R8T5_9ASCO</name>
<evidence type="ECO:0000313" key="4">
    <source>
        <dbReference type="EMBL" id="OEJ82943.1"/>
    </source>
</evidence>
<feature type="domain" description="C2H2-type" evidence="3">
    <location>
        <begin position="207"/>
        <end position="234"/>
    </location>
</feature>
<dbReference type="Gene3D" id="3.30.160.60">
    <property type="entry name" value="Classic Zinc Finger"/>
    <property type="match status" value="1"/>
</dbReference>
<evidence type="ECO:0000313" key="5">
    <source>
        <dbReference type="Proteomes" id="UP000095728"/>
    </source>
</evidence>
<dbReference type="FunCoup" id="A0A1E5R8T5">
    <property type="interactions" value="3597"/>
</dbReference>
<dbReference type="SMART" id="SM00355">
    <property type="entry name" value="ZnF_C2H2"/>
    <property type="match status" value="2"/>
</dbReference>
<dbReference type="AlphaFoldDB" id="A0A1E5R8T5"/>
<dbReference type="EMBL" id="LPNM01000009">
    <property type="protein sequence ID" value="OEJ82943.1"/>
    <property type="molecule type" value="Genomic_DNA"/>
</dbReference>
<reference evidence="5" key="1">
    <citation type="journal article" date="2016" name="Genome Announc.">
        <title>Genome sequences of three species of Hanseniaspora isolated from spontaneous wine fermentations.</title>
        <authorList>
            <person name="Sternes P.R."/>
            <person name="Lee D."/>
            <person name="Kutyna D.R."/>
            <person name="Borneman A.R."/>
        </authorList>
    </citation>
    <scope>NUCLEOTIDE SEQUENCE [LARGE SCALE GENOMIC DNA]</scope>
    <source>
        <strain evidence="5">AWRI3579</strain>
    </source>
</reference>
<gene>
    <name evidence="4" type="ORF">AWRI3579_g3239</name>
</gene>
<organism evidence="4 5">
    <name type="scientific">Hanseniaspora osmophila</name>
    <dbReference type="NCBI Taxonomy" id="56408"/>
    <lineage>
        <taxon>Eukaryota</taxon>
        <taxon>Fungi</taxon>
        <taxon>Dikarya</taxon>
        <taxon>Ascomycota</taxon>
        <taxon>Saccharomycotina</taxon>
        <taxon>Saccharomycetes</taxon>
        <taxon>Saccharomycodales</taxon>
        <taxon>Saccharomycodaceae</taxon>
        <taxon>Hanseniaspora</taxon>
    </lineage>
</organism>
<evidence type="ECO:0000259" key="3">
    <source>
        <dbReference type="PROSITE" id="PS50157"/>
    </source>
</evidence>
<keyword evidence="1" id="KW-0863">Zinc-finger</keyword>
<feature type="region of interest" description="Disordered" evidence="2">
    <location>
        <begin position="134"/>
        <end position="199"/>
    </location>
</feature>
<dbReference type="InParanoid" id="A0A1E5R8T5"/>
<evidence type="ECO:0000256" key="2">
    <source>
        <dbReference type="SAM" id="MobiDB-lite"/>
    </source>
</evidence>
<feature type="compositionally biased region" description="Polar residues" evidence="2">
    <location>
        <begin position="17"/>
        <end position="28"/>
    </location>
</feature>
<protein>
    <submittedName>
        <fullName evidence="4">Transcriptional regulator MET32</fullName>
    </submittedName>
</protein>
<feature type="region of interest" description="Disordered" evidence="2">
    <location>
        <begin position="17"/>
        <end position="91"/>
    </location>
</feature>
<keyword evidence="1" id="KW-0862">Zinc</keyword>
<accession>A0A1E5R8T5</accession>
<feature type="compositionally biased region" description="Low complexity" evidence="2">
    <location>
        <begin position="150"/>
        <end position="171"/>
    </location>
</feature>
<dbReference type="InterPro" id="IPR013087">
    <property type="entry name" value="Znf_C2H2_type"/>
</dbReference>
<dbReference type="STRING" id="56408.A0A1E5R8T5"/>
<feature type="compositionally biased region" description="Polar residues" evidence="2">
    <location>
        <begin position="34"/>
        <end position="50"/>
    </location>
</feature>
<dbReference type="GO" id="GO:0008270">
    <property type="term" value="F:zinc ion binding"/>
    <property type="evidence" value="ECO:0007669"/>
    <property type="project" value="UniProtKB-KW"/>
</dbReference>
<feature type="compositionally biased region" description="Polar residues" evidence="2">
    <location>
        <begin position="172"/>
        <end position="186"/>
    </location>
</feature>
<evidence type="ECO:0000256" key="1">
    <source>
        <dbReference type="PROSITE-ProRule" id="PRU00042"/>
    </source>
</evidence>
<proteinExistence type="predicted"/>
<keyword evidence="5" id="KW-1185">Reference proteome</keyword>
<dbReference type="PROSITE" id="PS00028">
    <property type="entry name" value="ZINC_FINGER_C2H2_1"/>
    <property type="match status" value="1"/>
</dbReference>
<feature type="compositionally biased region" description="Low complexity" evidence="2">
    <location>
        <begin position="51"/>
        <end position="65"/>
    </location>
</feature>
<feature type="domain" description="C2H2-type" evidence="3">
    <location>
        <begin position="237"/>
        <end position="264"/>
    </location>
</feature>
<feature type="compositionally biased region" description="Polar residues" evidence="2">
    <location>
        <begin position="139"/>
        <end position="149"/>
    </location>
</feature>
<keyword evidence="1" id="KW-0479">Metal-binding</keyword>
<dbReference type="PROSITE" id="PS50157">
    <property type="entry name" value="ZINC_FINGER_C2H2_2"/>
    <property type="match status" value="2"/>
</dbReference>
<dbReference type="OrthoDB" id="3971415at2759"/>